<evidence type="ECO:0000313" key="2">
    <source>
        <dbReference type="EMBL" id="MBW4548532.1"/>
    </source>
</evidence>
<dbReference type="EMBL" id="JAHHIF010000064">
    <property type="protein sequence ID" value="MBW4548532.1"/>
    <property type="molecule type" value="Genomic_DNA"/>
</dbReference>
<dbReference type="AlphaFoldDB" id="A0A951UD24"/>
<dbReference type="Gene3D" id="3.50.50.60">
    <property type="entry name" value="FAD/NAD(P)-binding domain"/>
    <property type="match status" value="1"/>
</dbReference>
<sequence length="481" mass="53864">MSKFEKRQQVISNGSHGLVIGSGIAGLLAARVLLNHFAFVTVVERDSLPEQPGARPGVPQTLHSHGLLKRGSNILEQLFPGLEAELVAAGAILVDLIADTLTLIQQDSFPRCPSDLIVPSCSRSLLEWSIRCRLPKSDRLQFLDATQVKKLLTDETNSRITGVQLLDRDDLQLGELTADLVVDASGRQSNMPKWLEELGYPTPAETKVNAFLGYTTRWYERPQQLDADWKMMLVMPQYLHESRSGVLIAMEGNRWVLSLYGFNQDYPPTDEVGFLEFARTLSNPALYQAVKDAKPVSPIYSFRNTENRLRHYEKLKLPEGLVVMGDAVFAFNPFYGQGMSAAAVGALELDRCIEQQLRSRTDLTGVSDRFQKQLAQSLQAPWLLATNRDRARLSAVDATMTGKKLGLIDHLSRQYGQEVEALLKSSPERYRSLMEVYHMVKTPTALFNLKFALNVAKQVLKRNIANYSHAIWAVRSLTPPL</sequence>
<dbReference type="Proteomes" id="UP000753908">
    <property type="component" value="Unassembled WGS sequence"/>
</dbReference>
<dbReference type="SUPFAM" id="SSF51905">
    <property type="entry name" value="FAD/NAD(P)-binding domain"/>
    <property type="match status" value="1"/>
</dbReference>
<dbReference type="PRINTS" id="PR00420">
    <property type="entry name" value="RNGMNOXGNASE"/>
</dbReference>
<dbReference type="GO" id="GO:0004497">
    <property type="term" value="F:monooxygenase activity"/>
    <property type="evidence" value="ECO:0007669"/>
    <property type="project" value="UniProtKB-KW"/>
</dbReference>
<evidence type="ECO:0000313" key="3">
    <source>
        <dbReference type="Proteomes" id="UP000753908"/>
    </source>
</evidence>
<accession>A0A951UD24</accession>
<organism evidence="2 3">
    <name type="scientific">Symplocastrum torsivum CPER-KK1</name>
    <dbReference type="NCBI Taxonomy" id="450513"/>
    <lineage>
        <taxon>Bacteria</taxon>
        <taxon>Bacillati</taxon>
        <taxon>Cyanobacteriota</taxon>
        <taxon>Cyanophyceae</taxon>
        <taxon>Oscillatoriophycideae</taxon>
        <taxon>Oscillatoriales</taxon>
        <taxon>Microcoleaceae</taxon>
        <taxon>Symplocastrum</taxon>
    </lineage>
</organism>
<dbReference type="GO" id="GO:0071949">
    <property type="term" value="F:FAD binding"/>
    <property type="evidence" value="ECO:0007669"/>
    <property type="project" value="InterPro"/>
</dbReference>
<proteinExistence type="predicted"/>
<gene>
    <name evidence="2" type="ORF">KME25_29470</name>
</gene>
<reference evidence="2" key="1">
    <citation type="submission" date="2021-05" db="EMBL/GenBank/DDBJ databases">
        <authorList>
            <person name="Pietrasiak N."/>
            <person name="Ward R."/>
            <person name="Stajich J.E."/>
            <person name="Kurbessoian T."/>
        </authorList>
    </citation>
    <scope>NUCLEOTIDE SEQUENCE</scope>
    <source>
        <strain evidence="2">CPER-KK1</strain>
    </source>
</reference>
<keyword evidence="2" id="KW-0560">Oxidoreductase</keyword>
<dbReference type="InterPro" id="IPR036188">
    <property type="entry name" value="FAD/NAD-bd_sf"/>
</dbReference>
<keyword evidence="2" id="KW-0503">Monooxygenase</keyword>
<dbReference type="PANTHER" id="PTHR43422:SF3">
    <property type="entry name" value="THIAMINE THIAZOLE SYNTHASE"/>
    <property type="match status" value="1"/>
</dbReference>
<dbReference type="InterPro" id="IPR002938">
    <property type="entry name" value="FAD-bd"/>
</dbReference>
<feature type="domain" description="FAD-binding" evidence="1">
    <location>
        <begin position="18"/>
        <end position="354"/>
    </location>
</feature>
<name>A0A951UD24_9CYAN</name>
<evidence type="ECO:0000259" key="1">
    <source>
        <dbReference type="Pfam" id="PF01494"/>
    </source>
</evidence>
<dbReference type="Pfam" id="PF01494">
    <property type="entry name" value="FAD_binding_3"/>
    <property type="match status" value="1"/>
</dbReference>
<protein>
    <submittedName>
        <fullName evidence="2">FAD-dependent monooxygenase</fullName>
    </submittedName>
</protein>
<comment type="caution">
    <text evidence="2">The sequence shown here is derived from an EMBL/GenBank/DDBJ whole genome shotgun (WGS) entry which is preliminary data.</text>
</comment>
<reference evidence="2" key="2">
    <citation type="journal article" date="2022" name="Microbiol. Resour. Announc.">
        <title>Metagenome Sequencing to Explore Phylogenomics of Terrestrial Cyanobacteria.</title>
        <authorList>
            <person name="Ward R.D."/>
            <person name="Stajich J.E."/>
            <person name="Johansen J.R."/>
            <person name="Huntemann M."/>
            <person name="Clum A."/>
            <person name="Foster B."/>
            <person name="Foster B."/>
            <person name="Roux S."/>
            <person name="Palaniappan K."/>
            <person name="Varghese N."/>
            <person name="Mukherjee S."/>
            <person name="Reddy T.B.K."/>
            <person name="Daum C."/>
            <person name="Copeland A."/>
            <person name="Chen I.A."/>
            <person name="Ivanova N.N."/>
            <person name="Kyrpides N.C."/>
            <person name="Shapiro N."/>
            <person name="Eloe-Fadrosh E.A."/>
            <person name="Pietrasiak N."/>
        </authorList>
    </citation>
    <scope>NUCLEOTIDE SEQUENCE</scope>
    <source>
        <strain evidence="2">CPER-KK1</strain>
    </source>
</reference>
<dbReference type="PANTHER" id="PTHR43422">
    <property type="entry name" value="THIAMINE THIAZOLE SYNTHASE"/>
    <property type="match status" value="1"/>
</dbReference>